<dbReference type="AlphaFoldDB" id="A0A8J2S6K1"/>
<dbReference type="OrthoDB" id="6362558at2759"/>
<dbReference type="EMBL" id="CAKKLH010000314">
    <property type="protein sequence ID" value="CAH0111596.1"/>
    <property type="molecule type" value="Genomic_DNA"/>
</dbReference>
<feature type="region of interest" description="Disordered" evidence="1">
    <location>
        <begin position="114"/>
        <end position="144"/>
    </location>
</feature>
<gene>
    <name evidence="3" type="ORF">DGAL_LOCUS15244</name>
</gene>
<feature type="compositionally biased region" description="Basic and acidic residues" evidence="1">
    <location>
        <begin position="74"/>
        <end position="96"/>
    </location>
</feature>
<accession>A0A8J2S6K1</accession>
<keyword evidence="2" id="KW-0472">Membrane</keyword>
<dbReference type="Proteomes" id="UP000789390">
    <property type="component" value="Unassembled WGS sequence"/>
</dbReference>
<evidence type="ECO:0000313" key="4">
    <source>
        <dbReference type="Proteomes" id="UP000789390"/>
    </source>
</evidence>
<name>A0A8J2S6K1_9CRUS</name>
<evidence type="ECO:0000256" key="1">
    <source>
        <dbReference type="SAM" id="MobiDB-lite"/>
    </source>
</evidence>
<reference evidence="3" key="1">
    <citation type="submission" date="2021-11" db="EMBL/GenBank/DDBJ databases">
        <authorList>
            <person name="Schell T."/>
        </authorList>
    </citation>
    <scope>NUCLEOTIDE SEQUENCE</scope>
    <source>
        <strain evidence="3">M5</strain>
    </source>
</reference>
<keyword evidence="2" id="KW-0812">Transmembrane</keyword>
<feature type="compositionally biased region" description="Polar residues" evidence="1">
    <location>
        <begin position="114"/>
        <end position="129"/>
    </location>
</feature>
<keyword evidence="2" id="KW-1133">Transmembrane helix</keyword>
<sequence>MDPFSVLAWIIFYLVIVTLFYYCFRQSMSSVASTPPSTASRTTSPTQHSGSNNQRSNDRRMAYTAGRNVYVITDENHRRPSDASDIRSPPEYKWEDLPPSYEEAVGSFTNPTFDEQQQQQPIGSTSDVVDSTVIELPASPTVVD</sequence>
<proteinExistence type="predicted"/>
<feature type="transmembrane region" description="Helical" evidence="2">
    <location>
        <begin position="6"/>
        <end position="24"/>
    </location>
</feature>
<feature type="region of interest" description="Disordered" evidence="1">
    <location>
        <begin position="31"/>
        <end position="61"/>
    </location>
</feature>
<feature type="compositionally biased region" description="Low complexity" evidence="1">
    <location>
        <begin position="31"/>
        <end position="46"/>
    </location>
</feature>
<evidence type="ECO:0000256" key="2">
    <source>
        <dbReference type="SAM" id="Phobius"/>
    </source>
</evidence>
<organism evidence="3 4">
    <name type="scientific">Daphnia galeata</name>
    <dbReference type="NCBI Taxonomy" id="27404"/>
    <lineage>
        <taxon>Eukaryota</taxon>
        <taxon>Metazoa</taxon>
        <taxon>Ecdysozoa</taxon>
        <taxon>Arthropoda</taxon>
        <taxon>Crustacea</taxon>
        <taxon>Branchiopoda</taxon>
        <taxon>Diplostraca</taxon>
        <taxon>Cladocera</taxon>
        <taxon>Anomopoda</taxon>
        <taxon>Daphniidae</taxon>
        <taxon>Daphnia</taxon>
    </lineage>
</organism>
<evidence type="ECO:0000313" key="3">
    <source>
        <dbReference type="EMBL" id="CAH0111596.1"/>
    </source>
</evidence>
<comment type="caution">
    <text evidence="3">The sequence shown here is derived from an EMBL/GenBank/DDBJ whole genome shotgun (WGS) entry which is preliminary data.</text>
</comment>
<protein>
    <submittedName>
        <fullName evidence="3">Uncharacterized protein</fullName>
    </submittedName>
</protein>
<feature type="region of interest" description="Disordered" evidence="1">
    <location>
        <begin position="73"/>
        <end position="96"/>
    </location>
</feature>
<keyword evidence="4" id="KW-1185">Reference proteome</keyword>